<dbReference type="RefSeq" id="WP_241056001.1">
    <property type="nucleotide sequence ID" value="NZ_JAKZBV010000001.1"/>
</dbReference>
<dbReference type="SUPFAM" id="SSF46785">
    <property type="entry name" value="Winged helix' DNA-binding domain"/>
    <property type="match status" value="1"/>
</dbReference>
<dbReference type="Pfam" id="PF12802">
    <property type="entry name" value="MarR_2"/>
    <property type="match status" value="1"/>
</dbReference>
<organism evidence="2 3">
    <name type="scientific">Sinomonas terrae</name>
    <dbReference type="NCBI Taxonomy" id="2908838"/>
    <lineage>
        <taxon>Bacteria</taxon>
        <taxon>Bacillati</taxon>
        <taxon>Actinomycetota</taxon>
        <taxon>Actinomycetes</taxon>
        <taxon>Micrococcales</taxon>
        <taxon>Micrococcaceae</taxon>
        <taxon>Sinomonas</taxon>
    </lineage>
</organism>
<evidence type="ECO:0000313" key="2">
    <source>
        <dbReference type="EMBL" id="MCH6472088.1"/>
    </source>
</evidence>
<dbReference type="PROSITE" id="PS50995">
    <property type="entry name" value="HTH_MARR_2"/>
    <property type="match status" value="1"/>
</dbReference>
<dbReference type="PANTHER" id="PTHR33164">
    <property type="entry name" value="TRANSCRIPTIONAL REGULATOR, MARR FAMILY"/>
    <property type="match status" value="1"/>
</dbReference>
<proteinExistence type="predicted"/>
<dbReference type="EMBL" id="JAKZBV010000001">
    <property type="protein sequence ID" value="MCH6472088.1"/>
    <property type="molecule type" value="Genomic_DNA"/>
</dbReference>
<gene>
    <name evidence="2" type="ORF">L0M17_19315</name>
</gene>
<feature type="domain" description="HTH marR-type" evidence="1">
    <location>
        <begin position="1"/>
        <end position="150"/>
    </location>
</feature>
<dbReference type="InterPro" id="IPR000835">
    <property type="entry name" value="HTH_MarR-typ"/>
</dbReference>
<dbReference type="Proteomes" id="UP001202922">
    <property type="component" value="Unassembled WGS sequence"/>
</dbReference>
<reference evidence="2 3" key="1">
    <citation type="submission" date="2022-03" db="EMBL/GenBank/DDBJ databases">
        <title>Sinomonas sp. isolated from a soil.</title>
        <authorList>
            <person name="Han J."/>
            <person name="Kim D.-U."/>
        </authorList>
    </citation>
    <scope>NUCLEOTIDE SEQUENCE [LARGE SCALE GENOMIC DNA]</scope>
    <source>
        <strain evidence="2 3">5-5</strain>
    </source>
</reference>
<dbReference type="InterPro" id="IPR039422">
    <property type="entry name" value="MarR/SlyA-like"/>
</dbReference>
<evidence type="ECO:0000313" key="3">
    <source>
        <dbReference type="Proteomes" id="UP001202922"/>
    </source>
</evidence>
<accession>A0ABS9U5X5</accession>
<evidence type="ECO:0000259" key="1">
    <source>
        <dbReference type="PROSITE" id="PS50995"/>
    </source>
</evidence>
<dbReference type="PANTHER" id="PTHR33164:SF43">
    <property type="entry name" value="HTH-TYPE TRANSCRIPTIONAL REPRESSOR YETL"/>
    <property type="match status" value="1"/>
</dbReference>
<name>A0ABS9U5X5_9MICC</name>
<dbReference type="InterPro" id="IPR036390">
    <property type="entry name" value="WH_DNA-bd_sf"/>
</dbReference>
<dbReference type="SMART" id="SM00347">
    <property type="entry name" value="HTH_MARR"/>
    <property type="match status" value="1"/>
</dbReference>
<dbReference type="InterPro" id="IPR036388">
    <property type="entry name" value="WH-like_DNA-bd_sf"/>
</dbReference>
<dbReference type="PRINTS" id="PR00598">
    <property type="entry name" value="HTHMARR"/>
</dbReference>
<sequence>MAAAGMAWDMSEGAGRTENPAAAALRDLVVAGEGLRRRHAKQLGLGTADLIVLGHVFTHGPAAPHELGALVGMRSGAMTSLLDRVERAGLVARASNPQDRRGLLITATPAGRKAMEPIYRLFDQAIDNALASTPEIDRDRLAATLQSLTEGLLQPLPHDT</sequence>
<keyword evidence="3" id="KW-1185">Reference proteome</keyword>
<protein>
    <submittedName>
        <fullName evidence="2">MarR family transcriptional regulator</fullName>
    </submittedName>
</protein>
<dbReference type="Gene3D" id="1.10.10.10">
    <property type="entry name" value="Winged helix-like DNA-binding domain superfamily/Winged helix DNA-binding domain"/>
    <property type="match status" value="1"/>
</dbReference>
<comment type="caution">
    <text evidence="2">The sequence shown here is derived from an EMBL/GenBank/DDBJ whole genome shotgun (WGS) entry which is preliminary data.</text>
</comment>